<dbReference type="PATRIC" id="fig|748449.3.peg.1764"/>
<organism evidence="1 2">
    <name type="scientific">Halobacteroides halobius (strain ATCC 35273 / DSM 5150 / MD-1)</name>
    <dbReference type="NCBI Taxonomy" id="748449"/>
    <lineage>
        <taxon>Bacteria</taxon>
        <taxon>Bacillati</taxon>
        <taxon>Bacillota</taxon>
        <taxon>Clostridia</taxon>
        <taxon>Halanaerobiales</taxon>
        <taxon>Halobacteroidaceae</taxon>
        <taxon>Halobacteroides</taxon>
    </lineage>
</organism>
<evidence type="ECO:0000313" key="1">
    <source>
        <dbReference type="EMBL" id="AGB41746.1"/>
    </source>
</evidence>
<dbReference type="OrthoDB" id="49490at2"/>
<proteinExistence type="predicted"/>
<dbReference type="KEGG" id="hhl:Halha_1833"/>
<name>L0K9Q7_HALHC</name>
<protein>
    <submittedName>
        <fullName evidence="1">Uncharacterized protein</fullName>
    </submittedName>
</protein>
<dbReference type="EMBL" id="CP003359">
    <property type="protein sequence ID" value="AGB41746.1"/>
    <property type="molecule type" value="Genomic_DNA"/>
</dbReference>
<dbReference type="RefSeq" id="WP_015327462.1">
    <property type="nucleotide sequence ID" value="NC_019978.1"/>
</dbReference>
<dbReference type="eggNOG" id="COG3408">
    <property type="taxonomic scope" value="Bacteria"/>
</dbReference>
<dbReference type="GO" id="GO:0005975">
    <property type="term" value="P:carbohydrate metabolic process"/>
    <property type="evidence" value="ECO:0007669"/>
    <property type="project" value="InterPro"/>
</dbReference>
<dbReference type="SUPFAM" id="SSF48208">
    <property type="entry name" value="Six-hairpin glycosidases"/>
    <property type="match status" value="1"/>
</dbReference>
<sequence length="753" mass="85967">MNNFAATKSNKLSEIYVCAGNRAYLVGAQDGSFPDLGDHVPDEMGGLWIHPIKILDGFWLQVRDKKATEQEWLKDAKRFVTKPTSVIHKYELDNIELIINQEVFVPDDTPGLVVTYQFNNKSDQQKSLKLDFLGRSELSPTWLSKKLGIEDSLDQGEYLPKDEVFLAKDSQHPWFVTFGSELDCTKVEIGRDLWGPARTTGQGISGQLTYDLEVDAKQIKEVSFFIAGSADSREEALGYYQDLKINYQQLIKTKEVRYQKLLDQAKVKMPDKDLEETFNWVKFNYDMLIREVPGVGKGLGGGLPTYPWWFGTDTNYAILGLLPLGRFELAKDSLRNLVNLSEKENGNGRVIHEASTNGVVGNSGNTQETPHLVTVIYEIYRWTHDKDFLKELYPFCKKAIKDYLLQELVSDETLLPQGYGIMEIKGLNLRMVDSAVYTYKALEALGEMALIIEDEKVAKWANLHATKLKDEFDNNFWLEEEEMYGDVLATAQEVLDHIDDIKWQMENDDNQAGLEAYQAIEEQAMSMIDNKLRPWLFGQWVIATPLEMNLASEDKAIKVLKELEKNYTGKWGLHLSKYDNRIMTISTGVMAVAEANYNRADQSLDYIKRMAATEKFQMPGSLSEMSPDYGCCIQAWTGYGFSWPLIVGMLGVRPEAGIKRINFNPQLPTEWDDLSIDNLKIGDAMLDYSYQKYDNEIKIDLNMDQTDWELSFQIPIIGEQVLVNGEGIEFTIDKDQTRFIIDSDKNKTILIRK</sequence>
<dbReference type="InterPro" id="IPR008928">
    <property type="entry name" value="6-hairpin_glycosidase_sf"/>
</dbReference>
<dbReference type="AlphaFoldDB" id="L0K9Q7"/>
<dbReference type="STRING" id="748449.Halha_1833"/>
<dbReference type="InterPro" id="IPR012341">
    <property type="entry name" value="6hp_glycosidase-like_sf"/>
</dbReference>
<accession>L0K9Q7</accession>
<keyword evidence="2" id="KW-1185">Reference proteome</keyword>
<dbReference type="HOGENOM" id="CLU_018445_0_0_9"/>
<evidence type="ECO:0000313" key="2">
    <source>
        <dbReference type="Proteomes" id="UP000010880"/>
    </source>
</evidence>
<gene>
    <name evidence="1" type="ordered locus">Halha_1833</name>
</gene>
<reference evidence="2" key="1">
    <citation type="submission" date="2012-02" db="EMBL/GenBank/DDBJ databases">
        <title>The complete genome of Halobacteroides halobius DSM 5150.</title>
        <authorList>
            <person name="Lucas S."/>
            <person name="Copeland A."/>
            <person name="Lapidus A."/>
            <person name="Glavina del Rio T."/>
            <person name="Dalin E."/>
            <person name="Tice H."/>
            <person name="Bruce D."/>
            <person name="Goodwin L."/>
            <person name="Pitluck S."/>
            <person name="Peters L."/>
            <person name="Mikhailova N."/>
            <person name="Gu W."/>
            <person name="Kyrpides N."/>
            <person name="Mavromatis K."/>
            <person name="Ivanova N."/>
            <person name="Brettin T."/>
            <person name="Detter J.C."/>
            <person name="Han C."/>
            <person name="Larimer F."/>
            <person name="Land M."/>
            <person name="Hauser L."/>
            <person name="Markowitz V."/>
            <person name="Cheng J.-F."/>
            <person name="Hugenholtz P."/>
            <person name="Woyke T."/>
            <person name="Wu D."/>
            <person name="Tindall B."/>
            <person name="Pomrenke H."/>
            <person name="Brambilla E."/>
            <person name="Klenk H.-P."/>
            <person name="Eisen J.A."/>
        </authorList>
    </citation>
    <scope>NUCLEOTIDE SEQUENCE [LARGE SCALE GENOMIC DNA]</scope>
    <source>
        <strain evidence="2">ATCC 35273 / DSM 5150 / MD-1</strain>
    </source>
</reference>
<dbReference type="Gene3D" id="1.50.10.10">
    <property type="match status" value="1"/>
</dbReference>
<dbReference type="Proteomes" id="UP000010880">
    <property type="component" value="Chromosome"/>
</dbReference>